<dbReference type="SUPFAM" id="SSF46689">
    <property type="entry name" value="Homeodomain-like"/>
    <property type="match status" value="1"/>
</dbReference>
<name>A0A4Q7L541_9PSEU</name>
<keyword evidence="1" id="KW-0805">Transcription regulation</keyword>
<dbReference type="InterPro" id="IPR041347">
    <property type="entry name" value="MftR_C"/>
</dbReference>
<reference evidence="7 8" key="1">
    <citation type="submission" date="2019-02" db="EMBL/GenBank/DDBJ databases">
        <title>Genomic Encyclopedia of Type Strains, Phase IV (KMG-IV): sequencing the most valuable type-strain genomes for metagenomic binning, comparative biology and taxonomic classification.</title>
        <authorList>
            <person name="Goeker M."/>
        </authorList>
    </citation>
    <scope>NUCLEOTIDE SEQUENCE [LARGE SCALE GENOMIC DNA]</scope>
    <source>
        <strain evidence="7 8">DSM 101727</strain>
    </source>
</reference>
<evidence type="ECO:0000256" key="2">
    <source>
        <dbReference type="ARBA" id="ARBA00023125"/>
    </source>
</evidence>
<comment type="caution">
    <text evidence="7">The sequence shown here is derived from an EMBL/GenBank/DDBJ whole genome shotgun (WGS) entry which is preliminary data.</text>
</comment>
<dbReference type="Pfam" id="PF00440">
    <property type="entry name" value="TetR_N"/>
    <property type="match status" value="1"/>
</dbReference>
<sequence>MINIRWRDGLDTGEIDAGGPQVGSERAVDQVTAQRFGPRFTAQSQHAGTQHLAAANARGEDCSDGGPRTSMFALQDETGGQASQPLTGGPGVQRRPGRSEGVQRASAARRLFLERGFDQVTVAEIADAADTAVSTLFAHFPGGKEALVLGDGREREQALTTAVRQRREGVSILRALHDFLATRGPFNPDPSPQARRVAELVISTPALRAYARTLWTSCETALAHVIADETGREAGDFSLRLLARYILEIPDLAGTDLDPPVALAAAFTRIQRGWPDL</sequence>
<dbReference type="RefSeq" id="WP_341273135.1">
    <property type="nucleotide sequence ID" value="NZ_SGWQ01000001.1"/>
</dbReference>
<keyword evidence="2" id="KW-0238">DNA-binding</keyword>
<dbReference type="InterPro" id="IPR009057">
    <property type="entry name" value="Homeodomain-like_sf"/>
</dbReference>
<dbReference type="AlphaFoldDB" id="A0A4Q7L541"/>
<gene>
    <name evidence="7" type="ORF">EV193_101637</name>
</gene>
<evidence type="ECO:0000256" key="3">
    <source>
        <dbReference type="ARBA" id="ARBA00023163"/>
    </source>
</evidence>
<organism evidence="7 8">
    <name type="scientific">Herbihabitans rhizosphaerae</name>
    <dbReference type="NCBI Taxonomy" id="1872711"/>
    <lineage>
        <taxon>Bacteria</taxon>
        <taxon>Bacillati</taxon>
        <taxon>Actinomycetota</taxon>
        <taxon>Actinomycetes</taxon>
        <taxon>Pseudonocardiales</taxon>
        <taxon>Pseudonocardiaceae</taxon>
        <taxon>Herbihabitans</taxon>
    </lineage>
</organism>
<feature type="domain" description="HTH tetR-type" evidence="5">
    <location>
        <begin position="106"/>
        <end position="149"/>
    </location>
</feature>
<dbReference type="InterPro" id="IPR050109">
    <property type="entry name" value="HTH-type_TetR-like_transc_reg"/>
</dbReference>
<evidence type="ECO:0000256" key="4">
    <source>
        <dbReference type="SAM" id="MobiDB-lite"/>
    </source>
</evidence>
<feature type="compositionally biased region" description="Basic and acidic residues" evidence="4">
    <location>
        <begin position="1"/>
        <end position="10"/>
    </location>
</feature>
<feature type="region of interest" description="Disordered" evidence="4">
    <location>
        <begin position="78"/>
        <end position="103"/>
    </location>
</feature>
<evidence type="ECO:0000313" key="7">
    <source>
        <dbReference type="EMBL" id="RZS44759.1"/>
    </source>
</evidence>
<feature type="region of interest" description="Disordered" evidence="4">
    <location>
        <begin position="1"/>
        <end position="27"/>
    </location>
</feature>
<dbReference type="GO" id="GO:0000976">
    <property type="term" value="F:transcription cis-regulatory region binding"/>
    <property type="evidence" value="ECO:0007669"/>
    <property type="project" value="TreeGrafter"/>
</dbReference>
<proteinExistence type="predicted"/>
<feature type="domain" description="MftR C-terminal" evidence="6">
    <location>
        <begin position="175"/>
        <end position="246"/>
    </location>
</feature>
<dbReference type="Proteomes" id="UP000294257">
    <property type="component" value="Unassembled WGS sequence"/>
</dbReference>
<keyword evidence="8" id="KW-1185">Reference proteome</keyword>
<keyword evidence="3" id="KW-0804">Transcription</keyword>
<evidence type="ECO:0000259" key="6">
    <source>
        <dbReference type="Pfam" id="PF17754"/>
    </source>
</evidence>
<evidence type="ECO:0000259" key="5">
    <source>
        <dbReference type="Pfam" id="PF00440"/>
    </source>
</evidence>
<dbReference type="EMBL" id="SGWQ01000001">
    <property type="protein sequence ID" value="RZS44759.1"/>
    <property type="molecule type" value="Genomic_DNA"/>
</dbReference>
<accession>A0A4Q7L541</accession>
<protein>
    <submittedName>
        <fullName evidence="7">TetR family transcriptional regulator</fullName>
    </submittedName>
</protein>
<dbReference type="InterPro" id="IPR001647">
    <property type="entry name" value="HTH_TetR"/>
</dbReference>
<dbReference type="PANTHER" id="PTHR30055">
    <property type="entry name" value="HTH-TYPE TRANSCRIPTIONAL REGULATOR RUTR"/>
    <property type="match status" value="1"/>
</dbReference>
<evidence type="ECO:0000313" key="8">
    <source>
        <dbReference type="Proteomes" id="UP000294257"/>
    </source>
</evidence>
<dbReference type="PANTHER" id="PTHR30055:SF234">
    <property type="entry name" value="HTH-TYPE TRANSCRIPTIONAL REGULATOR BETI"/>
    <property type="match status" value="1"/>
</dbReference>
<dbReference type="Gene3D" id="1.10.357.10">
    <property type="entry name" value="Tetracycline Repressor, domain 2"/>
    <property type="match status" value="1"/>
</dbReference>
<dbReference type="GO" id="GO:0003700">
    <property type="term" value="F:DNA-binding transcription factor activity"/>
    <property type="evidence" value="ECO:0007669"/>
    <property type="project" value="TreeGrafter"/>
</dbReference>
<evidence type="ECO:0000256" key="1">
    <source>
        <dbReference type="ARBA" id="ARBA00023015"/>
    </source>
</evidence>
<dbReference type="Gene3D" id="1.10.10.60">
    <property type="entry name" value="Homeodomain-like"/>
    <property type="match status" value="1"/>
</dbReference>
<dbReference type="Pfam" id="PF17754">
    <property type="entry name" value="TetR_C_14"/>
    <property type="match status" value="1"/>
</dbReference>